<sequence length="227" mass="24934">MAMARRLPAHLSHTSALALLPPSSIAAPIETIRRAHDKNFARWPPHINLLYPFLYLPTEPGQGQLLPTETGNKDVKSFSSMSLKADIRARIQHAVKSIEPFDVTLNADAAGTFSHSKGGRAGWTSKTVWLEPSTLRIQHLQAALQAEFKECDADKRPFTPHLSLGQADSDYAAQRLKEDARSAVASFVGQEGGASASLDWHVDKVFVITRKGYHDRFNIVGSIDLGK</sequence>
<evidence type="ECO:0000313" key="1">
    <source>
        <dbReference type="EMBL" id="QRC91760.1"/>
    </source>
</evidence>
<protein>
    <submittedName>
        <fullName evidence="1">Uncharacterized protein</fullName>
    </submittedName>
</protein>
<dbReference type="Gene3D" id="3.90.1140.10">
    <property type="entry name" value="Cyclic phosphodiesterase"/>
    <property type="match status" value="1"/>
</dbReference>
<dbReference type="SUPFAM" id="SSF55144">
    <property type="entry name" value="LigT-like"/>
    <property type="match status" value="1"/>
</dbReference>
<organism evidence="1 2">
    <name type="scientific">Phaeosphaeria nodorum (strain SN15 / ATCC MYA-4574 / FGSC 10173)</name>
    <name type="common">Glume blotch fungus</name>
    <name type="synonym">Parastagonospora nodorum</name>
    <dbReference type="NCBI Taxonomy" id="321614"/>
    <lineage>
        <taxon>Eukaryota</taxon>
        <taxon>Fungi</taxon>
        <taxon>Dikarya</taxon>
        <taxon>Ascomycota</taxon>
        <taxon>Pezizomycotina</taxon>
        <taxon>Dothideomycetes</taxon>
        <taxon>Pleosporomycetidae</taxon>
        <taxon>Pleosporales</taxon>
        <taxon>Pleosporineae</taxon>
        <taxon>Phaeosphaeriaceae</taxon>
        <taxon>Parastagonospora</taxon>
    </lineage>
</organism>
<dbReference type="EMBL" id="CP069024">
    <property type="protein sequence ID" value="QRC91760.1"/>
    <property type="molecule type" value="Genomic_DNA"/>
</dbReference>
<dbReference type="PANTHER" id="PTHR37474:SF1">
    <property type="entry name" value="2'-5' RNA LIGASE FAMILY PROTEIN"/>
    <property type="match status" value="1"/>
</dbReference>
<dbReference type="InterPro" id="IPR009097">
    <property type="entry name" value="Cyclic_Pdiesterase"/>
</dbReference>
<reference evidence="2" key="1">
    <citation type="journal article" date="2021" name="BMC Genomics">
        <title>Chromosome-level genome assembly and manually-curated proteome of model necrotroph Parastagonospora nodorum Sn15 reveals a genome-wide trove of candidate effector homologs, and redundancy of virulence-related functions within an accessory chromosome.</title>
        <authorList>
            <person name="Bertazzoni S."/>
            <person name="Jones D.A.B."/>
            <person name="Phan H.T."/>
            <person name="Tan K.-C."/>
            <person name="Hane J.K."/>
        </authorList>
    </citation>
    <scope>NUCLEOTIDE SEQUENCE [LARGE SCALE GENOMIC DNA]</scope>
    <source>
        <strain evidence="2">SN15 / ATCC MYA-4574 / FGSC 10173)</strain>
    </source>
</reference>
<dbReference type="VEuPathDB" id="FungiDB:JI435_019650"/>
<dbReference type="Proteomes" id="UP000663193">
    <property type="component" value="Chromosome 2"/>
</dbReference>
<dbReference type="AlphaFoldDB" id="A0A7U2EVD2"/>
<name>A0A7U2EVD2_PHANO</name>
<gene>
    <name evidence="1" type="ORF">JI435_019650</name>
</gene>
<proteinExistence type="predicted"/>
<dbReference type="PANTHER" id="PTHR37474">
    <property type="entry name" value="RNA LIGASE/CYCLIC NUCLEOTIDE PHOSPHODIESTERASE"/>
    <property type="match status" value="1"/>
</dbReference>
<keyword evidence="2" id="KW-1185">Reference proteome</keyword>
<dbReference type="KEGG" id="pno:SNOG_01965"/>
<dbReference type="RefSeq" id="XP_001792587.1">
    <property type="nucleotide sequence ID" value="XM_001792535.1"/>
</dbReference>
<dbReference type="OrthoDB" id="10263155at2759"/>
<dbReference type="OMA" id="RRWMPHI"/>
<accession>A0A7U2EVD2</accession>
<evidence type="ECO:0000313" key="2">
    <source>
        <dbReference type="Proteomes" id="UP000663193"/>
    </source>
</evidence>
<dbReference type="Pfam" id="PF13563">
    <property type="entry name" value="2_5_RNA_ligase2"/>
    <property type="match status" value="1"/>
</dbReference>